<proteinExistence type="inferred from homology"/>
<dbReference type="GO" id="GO:0055086">
    <property type="term" value="P:nucleobase-containing small molecule metabolic process"/>
    <property type="evidence" value="ECO:0007669"/>
    <property type="project" value="UniProtKB-ARBA"/>
</dbReference>
<feature type="binding site" evidence="13">
    <location>
        <begin position="47"/>
        <end position="53"/>
    </location>
    <ligand>
        <name>substrate</name>
    </ligand>
</feature>
<feature type="binding site" evidence="14">
    <location>
        <position position="58"/>
    </location>
    <ligand>
        <name>Zn(2+)</name>
        <dbReference type="ChEBI" id="CHEBI:29105"/>
        <note>catalytic</note>
    </ligand>
</feature>
<evidence type="ECO:0000256" key="15">
    <source>
        <dbReference type="RuleBase" id="RU364006"/>
    </source>
</evidence>
<accession>A0A1T4NG92</accession>
<dbReference type="EC" id="3.5.4.5" evidence="4 15"/>
<evidence type="ECO:0000259" key="16">
    <source>
        <dbReference type="PROSITE" id="PS51747"/>
    </source>
</evidence>
<dbReference type="GO" id="GO:0008270">
    <property type="term" value="F:zinc ion binding"/>
    <property type="evidence" value="ECO:0007669"/>
    <property type="project" value="UniProtKB-UniRule"/>
</dbReference>
<dbReference type="RefSeq" id="WP_078664990.1">
    <property type="nucleotide sequence ID" value="NZ_FUXM01000007.1"/>
</dbReference>
<dbReference type="SUPFAM" id="SSF53927">
    <property type="entry name" value="Cytidine deaminase-like"/>
    <property type="match status" value="1"/>
</dbReference>
<evidence type="ECO:0000256" key="7">
    <source>
        <dbReference type="ARBA" id="ARBA00022801"/>
    </source>
</evidence>
<comment type="function">
    <text evidence="2 15">This enzyme scavenges exogenous and endogenous cytidine and 2'-deoxycytidine for UMP synthesis.</text>
</comment>
<dbReference type="GO" id="GO:0042802">
    <property type="term" value="F:identical protein binding"/>
    <property type="evidence" value="ECO:0007669"/>
    <property type="project" value="UniProtKB-ARBA"/>
</dbReference>
<dbReference type="CDD" id="cd01283">
    <property type="entry name" value="cytidine_deaminase"/>
    <property type="match status" value="1"/>
</dbReference>
<dbReference type="GO" id="GO:0004126">
    <property type="term" value="F:cytidine deaminase activity"/>
    <property type="evidence" value="ECO:0007669"/>
    <property type="project" value="UniProtKB-UniRule"/>
</dbReference>
<dbReference type="PROSITE" id="PS51747">
    <property type="entry name" value="CYT_DCMP_DEAMINASES_2"/>
    <property type="match status" value="1"/>
</dbReference>
<dbReference type="PANTHER" id="PTHR11644:SF2">
    <property type="entry name" value="CYTIDINE DEAMINASE"/>
    <property type="match status" value="1"/>
</dbReference>
<dbReference type="NCBIfam" id="TIGR01354">
    <property type="entry name" value="cyt_deam_tetra"/>
    <property type="match status" value="1"/>
</dbReference>
<evidence type="ECO:0000256" key="4">
    <source>
        <dbReference type="ARBA" id="ARBA00012783"/>
    </source>
</evidence>
<organism evidence="17 18">
    <name type="scientific">Carboxydocella sporoproducens DSM 16521</name>
    <dbReference type="NCBI Taxonomy" id="1121270"/>
    <lineage>
        <taxon>Bacteria</taxon>
        <taxon>Bacillati</taxon>
        <taxon>Bacillota</taxon>
        <taxon>Clostridia</taxon>
        <taxon>Eubacteriales</taxon>
        <taxon>Clostridiales Family XVI. Incertae Sedis</taxon>
        <taxon>Carboxydocella</taxon>
    </lineage>
</organism>
<evidence type="ECO:0000313" key="17">
    <source>
        <dbReference type="EMBL" id="SJZ78290.1"/>
    </source>
</evidence>
<evidence type="ECO:0000313" key="18">
    <source>
        <dbReference type="Proteomes" id="UP000189933"/>
    </source>
</evidence>
<evidence type="ECO:0000256" key="9">
    <source>
        <dbReference type="ARBA" id="ARBA00032005"/>
    </source>
</evidence>
<comment type="similarity">
    <text evidence="3 15">Belongs to the cytidine and deoxycytidylate deaminase family.</text>
</comment>
<evidence type="ECO:0000256" key="6">
    <source>
        <dbReference type="ARBA" id="ARBA00022723"/>
    </source>
</evidence>
<keyword evidence="6 14" id="KW-0479">Metal-binding</keyword>
<feature type="binding site" evidence="14">
    <location>
        <position position="91"/>
    </location>
    <ligand>
        <name>Zn(2+)</name>
        <dbReference type="ChEBI" id="CHEBI:29105"/>
        <note>catalytic</note>
    </ligand>
</feature>
<comment type="catalytic activity">
    <reaction evidence="10 15">
        <text>2'-deoxycytidine + H2O + H(+) = 2'-deoxyuridine + NH4(+)</text>
        <dbReference type="Rhea" id="RHEA:13433"/>
        <dbReference type="ChEBI" id="CHEBI:15377"/>
        <dbReference type="ChEBI" id="CHEBI:15378"/>
        <dbReference type="ChEBI" id="CHEBI:15698"/>
        <dbReference type="ChEBI" id="CHEBI:16450"/>
        <dbReference type="ChEBI" id="CHEBI:28938"/>
        <dbReference type="EC" id="3.5.4.5"/>
    </reaction>
</comment>
<feature type="binding site" evidence="14">
    <location>
        <position position="94"/>
    </location>
    <ligand>
        <name>Zn(2+)</name>
        <dbReference type="ChEBI" id="CHEBI:29105"/>
        <note>catalytic</note>
    </ligand>
</feature>
<evidence type="ECO:0000256" key="5">
    <source>
        <dbReference type="ARBA" id="ARBA00018266"/>
    </source>
</evidence>
<evidence type="ECO:0000256" key="1">
    <source>
        <dbReference type="ARBA" id="ARBA00001947"/>
    </source>
</evidence>
<dbReference type="InterPro" id="IPR016193">
    <property type="entry name" value="Cytidine_deaminase-like"/>
</dbReference>
<dbReference type="OrthoDB" id="9795347at2"/>
<keyword evidence="18" id="KW-1185">Reference proteome</keyword>
<dbReference type="Pfam" id="PF00383">
    <property type="entry name" value="dCMP_cyt_deam_1"/>
    <property type="match status" value="1"/>
</dbReference>
<evidence type="ECO:0000256" key="14">
    <source>
        <dbReference type="PIRSR" id="PIRSR606262-3"/>
    </source>
</evidence>
<dbReference type="FunFam" id="3.40.140.10:FF:000008">
    <property type="entry name" value="Cytidine deaminase"/>
    <property type="match status" value="1"/>
</dbReference>
<gene>
    <name evidence="17" type="ORF">SAMN02745885_00893</name>
</gene>
<evidence type="ECO:0000256" key="11">
    <source>
        <dbReference type="ARBA" id="ARBA00049558"/>
    </source>
</evidence>
<dbReference type="InterPro" id="IPR002125">
    <property type="entry name" value="CMP_dCMP_dom"/>
</dbReference>
<dbReference type="InterPro" id="IPR006262">
    <property type="entry name" value="Cyt_deam_tetra"/>
</dbReference>
<dbReference type="PROSITE" id="PS00903">
    <property type="entry name" value="CYT_DCMP_DEAMINASES_1"/>
    <property type="match status" value="1"/>
</dbReference>
<dbReference type="InterPro" id="IPR050202">
    <property type="entry name" value="Cyt/Deoxycyt_deaminase"/>
</dbReference>
<comment type="catalytic activity">
    <reaction evidence="11 15">
        <text>cytidine + H2O + H(+) = uridine + NH4(+)</text>
        <dbReference type="Rhea" id="RHEA:16069"/>
        <dbReference type="ChEBI" id="CHEBI:15377"/>
        <dbReference type="ChEBI" id="CHEBI:15378"/>
        <dbReference type="ChEBI" id="CHEBI:16704"/>
        <dbReference type="ChEBI" id="CHEBI:17562"/>
        <dbReference type="ChEBI" id="CHEBI:28938"/>
        <dbReference type="EC" id="3.5.4.5"/>
    </reaction>
</comment>
<dbReference type="Gene3D" id="3.40.140.10">
    <property type="entry name" value="Cytidine Deaminase, domain 2"/>
    <property type="match status" value="1"/>
</dbReference>
<dbReference type="AlphaFoldDB" id="A0A1T4NG92"/>
<dbReference type="InterPro" id="IPR016192">
    <property type="entry name" value="APOBEC/CMP_deaminase_Zn-bd"/>
</dbReference>
<evidence type="ECO:0000256" key="13">
    <source>
        <dbReference type="PIRSR" id="PIRSR606262-2"/>
    </source>
</evidence>
<sequence length="140" mass="15084">MKLTEQQIQQLISEAINAQQKAYAPYSHFRVGAALLGKSGRIYQGCNVENASYGLTNCAERTAIFRAVAEGERDFVALALVGDIAEPCSPCGACRQVMVEFNPDLQVIMAAPDGSYRLTTAAQLLPGFFSPRALPAGKEE</sequence>
<evidence type="ECO:0000256" key="8">
    <source>
        <dbReference type="ARBA" id="ARBA00022833"/>
    </source>
</evidence>
<name>A0A1T4NG92_9FIRM</name>
<keyword evidence="7 15" id="KW-0378">Hydrolase</keyword>
<protein>
    <recommendedName>
        <fullName evidence="5 15">Cytidine deaminase</fullName>
        <ecNumber evidence="4 15">3.5.4.5</ecNumber>
    </recommendedName>
    <alternativeName>
        <fullName evidence="9 15">Cytidine aminohydrolase</fullName>
    </alternativeName>
</protein>
<comment type="cofactor">
    <cofactor evidence="1 14 15">
        <name>Zn(2+)</name>
        <dbReference type="ChEBI" id="CHEBI:29105"/>
    </cofactor>
</comment>
<evidence type="ECO:0000256" key="3">
    <source>
        <dbReference type="ARBA" id="ARBA00006576"/>
    </source>
</evidence>
<evidence type="ECO:0000256" key="12">
    <source>
        <dbReference type="PIRSR" id="PIRSR606262-1"/>
    </source>
</evidence>
<evidence type="ECO:0000256" key="10">
    <source>
        <dbReference type="ARBA" id="ARBA00049252"/>
    </source>
</evidence>
<dbReference type="NCBIfam" id="NF004064">
    <property type="entry name" value="PRK05578.1"/>
    <property type="match status" value="1"/>
</dbReference>
<feature type="active site" description="Proton donor" evidence="12">
    <location>
        <position position="60"/>
    </location>
</feature>
<evidence type="ECO:0000256" key="2">
    <source>
        <dbReference type="ARBA" id="ARBA00003949"/>
    </source>
</evidence>
<dbReference type="EMBL" id="FUXM01000007">
    <property type="protein sequence ID" value="SJZ78290.1"/>
    <property type="molecule type" value="Genomic_DNA"/>
</dbReference>
<dbReference type="GO" id="GO:0072527">
    <property type="term" value="P:pyrimidine-containing compound metabolic process"/>
    <property type="evidence" value="ECO:0007669"/>
    <property type="project" value="UniProtKB-ARBA"/>
</dbReference>
<feature type="domain" description="CMP/dCMP-type deaminase" evidence="16">
    <location>
        <begin position="6"/>
        <end position="132"/>
    </location>
</feature>
<reference evidence="18" key="1">
    <citation type="submission" date="2017-02" db="EMBL/GenBank/DDBJ databases">
        <authorList>
            <person name="Varghese N."/>
            <person name="Submissions S."/>
        </authorList>
    </citation>
    <scope>NUCLEOTIDE SEQUENCE [LARGE SCALE GENOMIC DNA]</scope>
    <source>
        <strain evidence="18">DSM 16521</strain>
    </source>
</reference>
<dbReference type="Proteomes" id="UP000189933">
    <property type="component" value="Unassembled WGS sequence"/>
</dbReference>
<dbReference type="GO" id="GO:0005829">
    <property type="term" value="C:cytosol"/>
    <property type="evidence" value="ECO:0007669"/>
    <property type="project" value="TreeGrafter"/>
</dbReference>
<dbReference type="PANTHER" id="PTHR11644">
    <property type="entry name" value="CYTIDINE DEAMINASE"/>
    <property type="match status" value="1"/>
</dbReference>
<keyword evidence="8 14" id="KW-0862">Zinc</keyword>